<evidence type="ECO:0000256" key="1">
    <source>
        <dbReference type="SAM" id="Phobius"/>
    </source>
</evidence>
<evidence type="ECO:0000313" key="3">
    <source>
        <dbReference type="Proteomes" id="UP000093129"/>
    </source>
</evidence>
<dbReference type="SUPFAM" id="SSF52540">
    <property type="entry name" value="P-loop containing nucleoside triphosphate hydrolases"/>
    <property type="match status" value="1"/>
</dbReference>
<dbReference type="PANTHER" id="PTHR13696:SF99">
    <property type="entry name" value="COBYRINIC ACID AC-DIAMIDE SYNTHASE"/>
    <property type="match status" value="1"/>
</dbReference>
<dbReference type="RefSeq" id="WP_065412563.1">
    <property type="nucleotide sequence ID" value="NZ_MASQ01000042.1"/>
</dbReference>
<dbReference type="AlphaFoldDB" id="A0A1B9C1R5"/>
<sequence>MLKVRSDITRLFGAMGTDSGASYQEFPRDIASRLEVASASSGSAQVEKLTEENTFRAEEKLSSGSEAAAIPIPHASQHPEEEEIASNLPDASGFSMLHFLSTKTPTPETTPKQGRRIPRVAIYSPLGGAGCSTIAAGLAWLLANNNQSSLIVDLGGAGMTRLFFGMQGEELEGDASWNVTVGNLSEGTRLSGLVSAGRREAATLVETVLPWVDGGASPKEAASLVDRLGRPDWVIFDVASARFDLLDILINQVDLLVVPLRVGLETVLAIEEMQKEVKAAKLTKNGGSPQCLYVLNQFEAENPLHLEIARMLHQDFGALVAIQPIPRDPGLSQALAESKPFSSPLFVDHSGGFLNLLLRWSLSTSSLSAINV</sequence>
<organism evidence="2 3">
    <name type="scientific">Acidithiobacillus ferrivorans</name>
    <dbReference type="NCBI Taxonomy" id="160808"/>
    <lineage>
        <taxon>Bacteria</taxon>
        <taxon>Pseudomonadati</taxon>
        <taxon>Pseudomonadota</taxon>
        <taxon>Acidithiobacillia</taxon>
        <taxon>Acidithiobacillales</taxon>
        <taxon>Acidithiobacillaceae</taxon>
        <taxon>Acidithiobacillus</taxon>
    </lineage>
</organism>
<evidence type="ECO:0008006" key="4">
    <source>
        <dbReference type="Google" id="ProtNLM"/>
    </source>
</evidence>
<dbReference type="EMBL" id="MASQ01000042">
    <property type="protein sequence ID" value="OCB03853.1"/>
    <property type="molecule type" value="Genomic_DNA"/>
</dbReference>
<evidence type="ECO:0000313" key="2">
    <source>
        <dbReference type="EMBL" id="OCB03853.1"/>
    </source>
</evidence>
<feature type="transmembrane region" description="Helical" evidence="1">
    <location>
        <begin position="120"/>
        <end position="143"/>
    </location>
</feature>
<keyword evidence="1" id="KW-1133">Transmembrane helix</keyword>
<dbReference type="InterPro" id="IPR050678">
    <property type="entry name" value="DNA_Partitioning_ATPase"/>
</dbReference>
<dbReference type="Pfam" id="PF06564">
    <property type="entry name" value="CBP_BcsQ"/>
    <property type="match status" value="1"/>
</dbReference>
<keyword evidence="1" id="KW-0812">Transmembrane</keyword>
<accession>A0A1B9C1R5</accession>
<dbReference type="PANTHER" id="PTHR13696">
    <property type="entry name" value="P-LOOP CONTAINING NUCLEOSIDE TRIPHOSPHATE HYDROLASE"/>
    <property type="match status" value="1"/>
</dbReference>
<comment type="caution">
    <text evidence="2">The sequence shown here is derived from an EMBL/GenBank/DDBJ whole genome shotgun (WGS) entry which is preliminary data.</text>
</comment>
<dbReference type="Gene3D" id="3.40.50.300">
    <property type="entry name" value="P-loop containing nucleotide triphosphate hydrolases"/>
    <property type="match status" value="1"/>
</dbReference>
<dbReference type="InterPro" id="IPR027417">
    <property type="entry name" value="P-loop_NTPase"/>
</dbReference>
<keyword evidence="1" id="KW-0472">Membrane</keyword>
<protein>
    <recommendedName>
        <fullName evidence="4">CobQ/CobB/MinD/ParA nucleotide binding domain-containing protein</fullName>
    </recommendedName>
</protein>
<name>A0A1B9C1R5_9PROT</name>
<dbReference type="InterPro" id="IPR017746">
    <property type="entry name" value="Cellulose_synthase_operon_BcsQ"/>
</dbReference>
<reference evidence="2 3" key="1">
    <citation type="submission" date="2016-07" db="EMBL/GenBank/DDBJ databases">
        <title>Draft genome of a psychrotolerant acidophile Acidithiobacillus ferrivorans strain YL15.</title>
        <authorList>
            <person name="Peng T."/>
            <person name="Ma L."/>
            <person name="Nan M."/>
            <person name="An N."/>
            <person name="Wang M."/>
            <person name="Qiu G."/>
            <person name="Zeng W."/>
        </authorList>
    </citation>
    <scope>NUCLEOTIDE SEQUENCE [LARGE SCALE GENOMIC DNA]</scope>
    <source>
        <strain evidence="2 3">YL15</strain>
    </source>
</reference>
<dbReference type="Proteomes" id="UP000093129">
    <property type="component" value="Unassembled WGS sequence"/>
</dbReference>
<gene>
    <name evidence="2" type="ORF">BBC27_06090</name>
</gene>
<proteinExistence type="predicted"/>